<dbReference type="AlphaFoldDB" id="A0AAD8Y0L5"/>
<feature type="compositionally biased region" description="Pro residues" evidence="1">
    <location>
        <begin position="666"/>
        <end position="683"/>
    </location>
</feature>
<comment type="caution">
    <text evidence="3">The sequence shown here is derived from an EMBL/GenBank/DDBJ whole genome shotgun (WGS) entry which is preliminary data.</text>
</comment>
<keyword evidence="2" id="KW-1133">Transmembrane helix</keyword>
<keyword evidence="2" id="KW-0472">Membrane</keyword>
<feature type="region of interest" description="Disordered" evidence="1">
    <location>
        <begin position="645"/>
        <end position="695"/>
    </location>
</feature>
<gene>
    <name evidence="3" type="ORF">QTG54_011695</name>
</gene>
<evidence type="ECO:0000313" key="4">
    <source>
        <dbReference type="Proteomes" id="UP001224775"/>
    </source>
</evidence>
<organism evidence="3 4">
    <name type="scientific">Skeletonema marinoi</name>
    <dbReference type="NCBI Taxonomy" id="267567"/>
    <lineage>
        <taxon>Eukaryota</taxon>
        <taxon>Sar</taxon>
        <taxon>Stramenopiles</taxon>
        <taxon>Ochrophyta</taxon>
        <taxon>Bacillariophyta</taxon>
        <taxon>Coscinodiscophyceae</taxon>
        <taxon>Thalassiosirophycidae</taxon>
        <taxon>Thalassiosirales</taxon>
        <taxon>Skeletonemataceae</taxon>
        <taxon>Skeletonema</taxon>
        <taxon>Skeletonema marinoi-dohrnii complex</taxon>
    </lineage>
</organism>
<reference evidence="3" key="1">
    <citation type="submission" date="2023-06" db="EMBL/GenBank/DDBJ databases">
        <title>Survivors Of The Sea: Transcriptome response of Skeletonema marinoi to long-term dormancy.</title>
        <authorList>
            <person name="Pinder M.I.M."/>
            <person name="Kourtchenko O."/>
            <person name="Robertson E.K."/>
            <person name="Larsson T."/>
            <person name="Maumus F."/>
            <person name="Osuna-Cruz C.M."/>
            <person name="Vancaester E."/>
            <person name="Stenow R."/>
            <person name="Vandepoele K."/>
            <person name="Ploug H."/>
            <person name="Bruchert V."/>
            <person name="Godhe A."/>
            <person name="Topel M."/>
        </authorList>
    </citation>
    <scope>NUCLEOTIDE SEQUENCE</scope>
    <source>
        <strain evidence="3">R05AC</strain>
    </source>
</reference>
<dbReference type="EMBL" id="JATAAI010000025">
    <property type="protein sequence ID" value="KAK1737409.1"/>
    <property type="molecule type" value="Genomic_DNA"/>
</dbReference>
<protein>
    <submittedName>
        <fullName evidence="3">Uncharacterized protein</fullName>
    </submittedName>
</protein>
<evidence type="ECO:0000256" key="1">
    <source>
        <dbReference type="SAM" id="MobiDB-lite"/>
    </source>
</evidence>
<keyword evidence="4" id="KW-1185">Reference proteome</keyword>
<evidence type="ECO:0000256" key="2">
    <source>
        <dbReference type="SAM" id="Phobius"/>
    </source>
</evidence>
<dbReference type="Proteomes" id="UP001224775">
    <property type="component" value="Unassembled WGS sequence"/>
</dbReference>
<keyword evidence="2" id="KW-0812">Transmembrane</keyword>
<accession>A0AAD8Y0L5</accession>
<evidence type="ECO:0000313" key="3">
    <source>
        <dbReference type="EMBL" id="KAK1737409.1"/>
    </source>
</evidence>
<proteinExistence type="predicted"/>
<sequence length="740" mass="83985">MVNSVITLRGTKPLRYAATVAVFVTTFLACFYFESINDRYYDRDHYINSSPLVQRSLLATDDPTKKRLALVRPFGPRDVKALLHSFDLWATKWPCVPPQNQVYDVELVLSYSRRVGENGSRQTFDNDDDALAARAVDEIRVKMLGERNSGWGECFTGLRVIEAGLDERSDHYSKDGTGLPSRMDWVEGPNGQFRENMAQLMALSGMNGDEDKRYYYELIMVMEADNLPQRTGWLNEVLDEIQANTPFALLGSKYKGHSWDGFKDVMAPSLLNHINGNAIYNITHPLFQRYHKELKKEAGTKFAAVPYDYRISQMVHEGRYGTQPEFPFPWMRHHLSGKRIELHKKPQLVTYWKNHGGADLDEQDAAYPIKESDVLANFGEGNFLQEHVGNAALVHGMNVYRPHNPNTHQISLVVTSWDNPIHRNNLLHDLNEKNHKHKQIFEEVVVMQNTFVPTSGAPSEGVPYRFVDRLNTDITDVCDAPVSTEWFYHTNSYHNVADEVDLLFSRDETVSRPVVSYTPAESIHCNAYKACRETIRIAREIYPDLDKVVLDMDLPYHVPSRNAFCNFWKAKYGMNGGRTRACSRKQHTDCSYRDSLRRIPYRNGLAEHLYHFSNTLRHGSKKLFVRAVEDKYTGTLVSFLQKQLDEDAASSDNEHERRLKGKPPRDPPPPPSPSPPPPSPSPPTTDQCASSGEVCKGKGSLPCCSLFTCGSEKKCIDASGYGGGSSRMLRFSEPGFLVDD</sequence>
<feature type="transmembrane region" description="Helical" evidence="2">
    <location>
        <begin position="14"/>
        <end position="33"/>
    </location>
</feature>
<name>A0AAD8Y0L5_9STRA</name>